<keyword evidence="4 7" id="KW-0689">Ribosomal protein</keyword>
<gene>
    <name evidence="9" type="ORF">A3H05_01760</name>
</gene>
<dbReference type="InterPro" id="IPR012678">
    <property type="entry name" value="Ribosomal_uL23/eL15/eS24_sf"/>
</dbReference>
<comment type="caution">
    <text evidence="9">The sequence shown here is derived from an EMBL/GenBank/DDBJ whole genome shotgun (WGS) entry which is preliminary data.</text>
</comment>
<dbReference type="GO" id="GO:0006412">
    <property type="term" value="P:translation"/>
    <property type="evidence" value="ECO:0007669"/>
    <property type="project" value="InterPro"/>
</dbReference>
<evidence type="ECO:0000256" key="7">
    <source>
        <dbReference type="RuleBase" id="RU003934"/>
    </source>
</evidence>
<evidence type="ECO:0000256" key="1">
    <source>
        <dbReference type="ARBA" id="ARBA00006700"/>
    </source>
</evidence>
<evidence type="ECO:0000256" key="8">
    <source>
        <dbReference type="RuleBase" id="RU003935"/>
    </source>
</evidence>
<dbReference type="EMBL" id="MFIP01000023">
    <property type="protein sequence ID" value="OGF91735.1"/>
    <property type="molecule type" value="Genomic_DNA"/>
</dbReference>
<evidence type="ECO:0000256" key="6">
    <source>
        <dbReference type="ARBA" id="ARBA00035481"/>
    </source>
</evidence>
<organism evidence="9 10">
    <name type="scientific">Candidatus Giovannonibacteria bacterium RIFCSPLOWO2_12_FULL_43_26</name>
    <dbReference type="NCBI Taxonomy" id="1798363"/>
    <lineage>
        <taxon>Bacteria</taxon>
        <taxon>Candidatus Giovannoniibacteriota</taxon>
    </lineage>
</organism>
<keyword evidence="5 7" id="KW-0687">Ribonucleoprotein</keyword>
<dbReference type="Proteomes" id="UP000177334">
    <property type="component" value="Unassembled WGS sequence"/>
</dbReference>
<dbReference type="PROSITE" id="PS00050">
    <property type="entry name" value="RIBOSOMAL_L23"/>
    <property type="match status" value="1"/>
</dbReference>
<reference evidence="9 10" key="1">
    <citation type="journal article" date="2016" name="Nat. Commun.">
        <title>Thousands of microbial genomes shed light on interconnected biogeochemical processes in an aquifer system.</title>
        <authorList>
            <person name="Anantharaman K."/>
            <person name="Brown C.T."/>
            <person name="Hug L.A."/>
            <person name="Sharon I."/>
            <person name="Castelle C.J."/>
            <person name="Probst A.J."/>
            <person name="Thomas B.C."/>
            <person name="Singh A."/>
            <person name="Wilkins M.J."/>
            <person name="Karaoz U."/>
            <person name="Brodie E.L."/>
            <person name="Williams K.H."/>
            <person name="Hubbard S.S."/>
            <person name="Banfield J.F."/>
        </authorList>
    </citation>
    <scope>NUCLEOTIDE SEQUENCE [LARGE SCALE GENOMIC DNA]</scope>
</reference>
<dbReference type="InterPro" id="IPR001014">
    <property type="entry name" value="Ribosomal_uL23_CS"/>
</dbReference>
<evidence type="ECO:0000256" key="5">
    <source>
        <dbReference type="ARBA" id="ARBA00023274"/>
    </source>
</evidence>
<dbReference type="AlphaFoldDB" id="A0A1F5XV12"/>
<dbReference type="SUPFAM" id="SSF54189">
    <property type="entry name" value="Ribosomal proteins S24e, L23 and L15e"/>
    <property type="match status" value="1"/>
</dbReference>
<dbReference type="GO" id="GO:0003735">
    <property type="term" value="F:structural constituent of ribosome"/>
    <property type="evidence" value="ECO:0007669"/>
    <property type="project" value="InterPro"/>
</dbReference>
<proteinExistence type="inferred from homology"/>
<dbReference type="GO" id="GO:1990904">
    <property type="term" value="C:ribonucleoprotein complex"/>
    <property type="evidence" value="ECO:0007669"/>
    <property type="project" value="UniProtKB-KW"/>
</dbReference>
<dbReference type="InterPro" id="IPR013025">
    <property type="entry name" value="Ribosomal_uL23-like"/>
</dbReference>
<accession>A0A1F5XV12</accession>
<name>A0A1F5XV12_9BACT</name>
<sequence length="73" mass="7976">MLGEGRYVFKVAGSANKPSLKQAIEARYGVTVLSINMLAARNKKRRRGVILGIKPGFKKAIVTLKAGQNITEF</sequence>
<comment type="similarity">
    <text evidence="1 7">Belongs to the universal ribosomal protein uL23 family.</text>
</comment>
<dbReference type="GO" id="GO:0005840">
    <property type="term" value="C:ribosome"/>
    <property type="evidence" value="ECO:0007669"/>
    <property type="project" value="UniProtKB-KW"/>
</dbReference>
<keyword evidence="3 8" id="KW-0694">RNA-binding</keyword>
<dbReference type="GO" id="GO:0019843">
    <property type="term" value="F:rRNA binding"/>
    <property type="evidence" value="ECO:0007669"/>
    <property type="project" value="UniProtKB-KW"/>
</dbReference>
<dbReference type="Gene3D" id="3.30.70.330">
    <property type="match status" value="1"/>
</dbReference>
<protein>
    <recommendedName>
        <fullName evidence="6 8">50S ribosomal protein L23</fullName>
    </recommendedName>
</protein>
<evidence type="ECO:0000313" key="9">
    <source>
        <dbReference type="EMBL" id="OGF91735.1"/>
    </source>
</evidence>
<dbReference type="Pfam" id="PF00276">
    <property type="entry name" value="Ribosomal_L23"/>
    <property type="match status" value="1"/>
</dbReference>
<keyword evidence="2 8" id="KW-0699">rRNA-binding</keyword>
<evidence type="ECO:0000256" key="2">
    <source>
        <dbReference type="ARBA" id="ARBA00022730"/>
    </source>
</evidence>
<evidence type="ECO:0000256" key="3">
    <source>
        <dbReference type="ARBA" id="ARBA00022884"/>
    </source>
</evidence>
<evidence type="ECO:0000256" key="4">
    <source>
        <dbReference type="ARBA" id="ARBA00022980"/>
    </source>
</evidence>
<evidence type="ECO:0000313" key="10">
    <source>
        <dbReference type="Proteomes" id="UP000177334"/>
    </source>
</evidence>
<dbReference type="InterPro" id="IPR012677">
    <property type="entry name" value="Nucleotide-bd_a/b_plait_sf"/>
</dbReference>